<sequence>MDVFYNNNGVRGGFNWYRAWVKTRYGDWLKRRITTPTLILWSDRDPIFPLEWSSGVREYYPNSELRIIRECGHFIPREKPDEFIQHTREFFLKALKTSHAP</sequence>
<comment type="caution">
    <text evidence="2">The sequence shown here is derived from an EMBL/GenBank/DDBJ whole genome shotgun (WGS) entry which is preliminary data.</text>
</comment>
<dbReference type="Gene3D" id="3.40.50.1820">
    <property type="entry name" value="alpha/beta hydrolase"/>
    <property type="match status" value="1"/>
</dbReference>
<evidence type="ECO:0000313" key="2">
    <source>
        <dbReference type="EMBL" id="HIQ29413.1"/>
    </source>
</evidence>
<protein>
    <submittedName>
        <fullName evidence="2">Alpha/beta hydrolase</fullName>
    </submittedName>
</protein>
<dbReference type="EMBL" id="DQVM01000045">
    <property type="protein sequence ID" value="HIQ29413.1"/>
    <property type="molecule type" value="Genomic_DNA"/>
</dbReference>
<gene>
    <name evidence="2" type="ORF">EYH45_02485</name>
</gene>
<dbReference type="InterPro" id="IPR000073">
    <property type="entry name" value="AB_hydrolase_1"/>
</dbReference>
<feature type="domain" description="AB hydrolase-1" evidence="1">
    <location>
        <begin position="6"/>
        <end position="79"/>
    </location>
</feature>
<dbReference type="PANTHER" id="PTHR43329">
    <property type="entry name" value="EPOXIDE HYDROLASE"/>
    <property type="match status" value="1"/>
</dbReference>
<dbReference type="InterPro" id="IPR029058">
    <property type="entry name" value="AB_hydrolase_fold"/>
</dbReference>
<proteinExistence type="predicted"/>
<dbReference type="GO" id="GO:0016787">
    <property type="term" value="F:hydrolase activity"/>
    <property type="evidence" value="ECO:0007669"/>
    <property type="project" value="UniProtKB-KW"/>
</dbReference>
<evidence type="ECO:0000313" key="3">
    <source>
        <dbReference type="Proteomes" id="UP000608579"/>
    </source>
</evidence>
<dbReference type="AlphaFoldDB" id="A0A832ZVI1"/>
<organism evidence="2 3">
    <name type="scientific">Caldiarchaeum subterraneum</name>
    <dbReference type="NCBI Taxonomy" id="311458"/>
    <lineage>
        <taxon>Archaea</taxon>
        <taxon>Nitrososphaerota</taxon>
        <taxon>Candidatus Caldarchaeales</taxon>
        <taxon>Candidatus Caldarchaeaceae</taxon>
        <taxon>Candidatus Caldarchaeum</taxon>
    </lineage>
</organism>
<reference evidence="2" key="1">
    <citation type="journal article" date="2020" name="ISME J.">
        <title>Gammaproteobacteria mediating utilization of methyl-, sulfur- and petroleum organic compounds in deep ocean hydrothermal plumes.</title>
        <authorList>
            <person name="Zhou Z."/>
            <person name="Liu Y."/>
            <person name="Pan J."/>
            <person name="Cron B.R."/>
            <person name="Toner B.M."/>
            <person name="Anantharaman K."/>
            <person name="Breier J.A."/>
            <person name="Dick G.J."/>
            <person name="Li M."/>
        </authorList>
    </citation>
    <scope>NUCLEOTIDE SEQUENCE</scope>
    <source>
        <strain evidence="2">SZUA-1515</strain>
    </source>
</reference>
<dbReference type="Pfam" id="PF00561">
    <property type="entry name" value="Abhydrolase_1"/>
    <property type="match status" value="1"/>
</dbReference>
<keyword evidence="2" id="KW-0378">Hydrolase</keyword>
<dbReference type="SUPFAM" id="SSF53474">
    <property type="entry name" value="alpha/beta-Hydrolases"/>
    <property type="match status" value="1"/>
</dbReference>
<evidence type="ECO:0000259" key="1">
    <source>
        <dbReference type="Pfam" id="PF00561"/>
    </source>
</evidence>
<accession>A0A832ZVI1</accession>
<dbReference type="Proteomes" id="UP000608579">
    <property type="component" value="Unassembled WGS sequence"/>
</dbReference>
<name>A0A832ZVI1_CALS0</name>